<keyword evidence="3" id="KW-1185">Reference proteome</keyword>
<dbReference type="GO" id="GO:0008775">
    <property type="term" value="F:acetate CoA-transferase activity"/>
    <property type="evidence" value="ECO:0007669"/>
    <property type="project" value="InterPro"/>
</dbReference>
<name>A0A7M3T5H5_9RHOB</name>
<dbReference type="EMBL" id="CP049056">
    <property type="protein sequence ID" value="QIE57256.1"/>
    <property type="molecule type" value="Genomic_DNA"/>
</dbReference>
<reference evidence="2 3" key="1">
    <citation type="submission" date="2020-02" db="EMBL/GenBank/DDBJ databases">
        <title>complete genome sequence of Rhodobacteraceae bacterium.</title>
        <authorList>
            <person name="Park J."/>
            <person name="Kim Y.-S."/>
            <person name="Kim K.-H."/>
        </authorList>
    </citation>
    <scope>NUCLEOTIDE SEQUENCE [LARGE SCALE GENOMIC DNA]</scope>
    <source>
        <strain evidence="2 3">RR4-56</strain>
    </source>
</reference>
<evidence type="ECO:0000313" key="3">
    <source>
        <dbReference type="Proteomes" id="UP000503336"/>
    </source>
</evidence>
<dbReference type="InterPro" id="IPR046433">
    <property type="entry name" value="ActCoA_hydro"/>
</dbReference>
<dbReference type="RefSeq" id="WP_165101833.1">
    <property type="nucleotide sequence ID" value="NZ_CP049056.1"/>
</dbReference>
<dbReference type="Gene3D" id="3.30.750.70">
    <property type="entry name" value="4-hydroxybutyrate coenzyme like domains"/>
    <property type="match status" value="1"/>
</dbReference>
<dbReference type="PANTHER" id="PTHR21432:SF20">
    <property type="entry name" value="ACETYL-COA HYDROLASE"/>
    <property type="match status" value="1"/>
</dbReference>
<evidence type="ECO:0000259" key="1">
    <source>
        <dbReference type="Pfam" id="PF13336"/>
    </source>
</evidence>
<dbReference type="InterPro" id="IPR026888">
    <property type="entry name" value="AcetylCoA_hyd_C"/>
</dbReference>
<sequence length="414" mass="42073">MVSKGFAEAFRMFGPGDRVWIAGATGEPTAALDALAADPGIGRGLEFCGVWIPGVNRRDPSALAPEATARAFFVTPALRDGFAAGRVRLHPSHYCHIPGWARDAAGLKGAVMQISPPEAGMVTPGVACDFFDALEASGAVLIGQVNPAMPAPPSAPRAPVGRFAALIEAETPLPRLEGGAAGAALETIAARIAAMIRPGDIVSIGIGKAADAVLAALKDHRDLGYHAGMITDGAAALIDAGVLTKGVTAGFAIGSPALYERLRRDPVIRFAPVSVTHDAARLAAIPRFIAIGSALSVDLFGQASCETLAGRQVSGIGGAADFQRGGRASKGGRAILALPATAGRAGTSRIVPMLDAAAPASILRADTGIVVTEHGVADIGGLDIDARAAALIGIAAPEHRDELANAWDAARRAM</sequence>
<accession>A0A7M3T5H5</accession>
<dbReference type="Proteomes" id="UP000503336">
    <property type="component" value="Chromosome"/>
</dbReference>
<dbReference type="GO" id="GO:0006083">
    <property type="term" value="P:acetate metabolic process"/>
    <property type="evidence" value="ECO:0007669"/>
    <property type="project" value="InterPro"/>
</dbReference>
<protein>
    <submittedName>
        <fullName evidence="2">4-hydroxybutyrate coenzyme A transferase</fullName>
    </submittedName>
</protein>
<evidence type="ECO:0000313" key="2">
    <source>
        <dbReference type="EMBL" id="QIE57256.1"/>
    </source>
</evidence>
<feature type="domain" description="Acetyl-CoA hydrolase/transferase C-terminal" evidence="1">
    <location>
        <begin position="254"/>
        <end position="405"/>
    </location>
</feature>
<dbReference type="PANTHER" id="PTHR21432">
    <property type="entry name" value="ACETYL-COA HYDROLASE-RELATED"/>
    <property type="match status" value="1"/>
</dbReference>
<keyword evidence="2" id="KW-0808">Transferase</keyword>
<dbReference type="InterPro" id="IPR037171">
    <property type="entry name" value="NagB/RpiA_transferase-like"/>
</dbReference>
<dbReference type="Gene3D" id="3.40.1080.20">
    <property type="entry name" value="Acetyl-CoA hydrolase/transferase C-terminal domain"/>
    <property type="match status" value="1"/>
</dbReference>
<dbReference type="InterPro" id="IPR038460">
    <property type="entry name" value="AcetylCoA_hyd_C_sf"/>
</dbReference>
<dbReference type="SUPFAM" id="SSF100950">
    <property type="entry name" value="NagB/RpiA/CoA transferase-like"/>
    <property type="match status" value="2"/>
</dbReference>
<dbReference type="KEGG" id="hdh:G5B40_18500"/>
<organism evidence="2 3">
    <name type="scientific">Pikeienuella piscinae</name>
    <dbReference type="NCBI Taxonomy" id="2748098"/>
    <lineage>
        <taxon>Bacteria</taxon>
        <taxon>Pseudomonadati</taxon>
        <taxon>Pseudomonadota</taxon>
        <taxon>Alphaproteobacteria</taxon>
        <taxon>Rhodobacterales</taxon>
        <taxon>Paracoccaceae</taxon>
        <taxon>Pikeienuella</taxon>
    </lineage>
</organism>
<dbReference type="Gene3D" id="3.40.1080.10">
    <property type="entry name" value="Glutaconate Coenzyme A-transferase"/>
    <property type="match status" value="1"/>
</dbReference>
<dbReference type="Pfam" id="PF13336">
    <property type="entry name" value="AcetylCoA_hyd_C"/>
    <property type="match status" value="1"/>
</dbReference>
<proteinExistence type="predicted"/>
<gene>
    <name evidence="2" type="ORF">G5B40_18500</name>
</gene>
<dbReference type="AlphaFoldDB" id="A0A7M3T5H5"/>